<evidence type="ECO:0000256" key="1">
    <source>
        <dbReference type="SAM" id="SignalP"/>
    </source>
</evidence>
<dbReference type="InterPro" id="IPR050490">
    <property type="entry name" value="Bact_solute-bd_prot1"/>
</dbReference>
<dbReference type="PROSITE" id="PS51257">
    <property type="entry name" value="PROKAR_LIPOPROTEIN"/>
    <property type="match status" value="1"/>
</dbReference>
<reference evidence="3" key="1">
    <citation type="submission" date="2011-11" db="EMBL/GenBank/DDBJ databases">
        <title>Complete sequence of Paenibacillus terrae HPL-003.</title>
        <authorList>
            <person name="Shin S.H."/>
            <person name="Kim S."/>
            <person name="Kim J.Y."/>
        </authorList>
    </citation>
    <scope>NUCLEOTIDE SEQUENCE [LARGE SCALE GENOMIC DNA]</scope>
    <source>
        <strain evidence="3">HPL-003</strain>
    </source>
</reference>
<dbReference type="AlphaFoldDB" id="G7VPR9"/>
<dbReference type="EMBL" id="CP003107">
    <property type="protein sequence ID" value="AET61067.1"/>
    <property type="molecule type" value="Genomic_DNA"/>
</dbReference>
<feature type="chain" id="PRO_5003504587" evidence="1">
    <location>
        <begin position="26"/>
        <end position="424"/>
    </location>
</feature>
<protein>
    <submittedName>
        <fullName evidence="2">Family 1 extracellular solute-binding protein</fullName>
    </submittedName>
</protein>
<evidence type="ECO:0000313" key="2">
    <source>
        <dbReference type="EMBL" id="AET61067.1"/>
    </source>
</evidence>
<proteinExistence type="predicted"/>
<dbReference type="KEGG" id="pta:HPL003_21695"/>
<dbReference type="HOGENOM" id="CLU_031285_3_1_9"/>
<dbReference type="RefSeq" id="WP_014281762.1">
    <property type="nucleotide sequence ID" value="NC_016641.1"/>
</dbReference>
<name>G7VPR9_PAETH</name>
<organism evidence="2 3">
    <name type="scientific">Paenibacillus terrae (strain HPL-003)</name>
    <dbReference type="NCBI Taxonomy" id="985665"/>
    <lineage>
        <taxon>Bacteria</taxon>
        <taxon>Bacillati</taxon>
        <taxon>Bacillota</taxon>
        <taxon>Bacilli</taxon>
        <taxon>Bacillales</taxon>
        <taxon>Paenibacillaceae</taxon>
        <taxon>Paenibacillus</taxon>
    </lineage>
</organism>
<dbReference type="Pfam" id="PF13416">
    <property type="entry name" value="SBP_bac_8"/>
    <property type="match status" value="1"/>
</dbReference>
<accession>G7VPR9</accession>
<dbReference type="PANTHER" id="PTHR43649">
    <property type="entry name" value="ARABINOSE-BINDING PROTEIN-RELATED"/>
    <property type="match status" value="1"/>
</dbReference>
<gene>
    <name evidence="2" type="ordered locus">HPL003_21695</name>
</gene>
<dbReference type="PANTHER" id="PTHR43649:SF12">
    <property type="entry name" value="DIACETYLCHITOBIOSE BINDING PROTEIN DASA"/>
    <property type="match status" value="1"/>
</dbReference>
<feature type="signal peptide" evidence="1">
    <location>
        <begin position="1"/>
        <end position="25"/>
    </location>
</feature>
<dbReference type="eggNOG" id="COG1653">
    <property type="taxonomic scope" value="Bacteria"/>
</dbReference>
<dbReference type="STRING" id="985665.HPL003_21695"/>
<dbReference type="Proteomes" id="UP000005876">
    <property type="component" value="Chromosome"/>
</dbReference>
<dbReference type="InterPro" id="IPR006059">
    <property type="entry name" value="SBP"/>
</dbReference>
<dbReference type="Gene3D" id="3.40.190.10">
    <property type="entry name" value="Periplasmic binding protein-like II"/>
    <property type="match status" value="2"/>
</dbReference>
<reference key="2">
    <citation type="submission" date="2011-11" db="EMBL/GenBank/DDBJ databases">
        <authorList>
            <person name="Shin S.H."/>
            <person name="Kim S."/>
            <person name="Kim J.Y."/>
        </authorList>
    </citation>
    <scope>NUCLEOTIDE SEQUENCE</scope>
    <source>
        <strain>HPL-003</strain>
    </source>
</reference>
<dbReference type="SUPFAM" id="SSF53850">
    <property type="entry name" value="Periplasmic binding protein-like II"/>
    <property type="match status" value="1"/>
</dbReference>
<dbReference type="CDD" id="cd14748">
    <property type="entry name" value="PBP2_UgpB"/>
    <property type="match status" value="1"/>
</dbReference>
<sequence length="424" mass="46674">MKRWSIVWMVAIILVVTACSKQPNAETQEQSNQGPVEIEFAHIFKSDVIEKLTEEYNRSQSKVHVKSVYLAANWDEMIEKLQTRAVSRQLPDVTVNGFPYTQFAIDNFGIAPLEGLQEGGTNDLSDFFPSTLDMAKGSDGKLYGLPFAVSSPIMFINKDLFREAGLDPDHPPQTWSEIREAAKKLTHGDQYGVYFDYNATGNWLFQGLLASAGGQLMKDAASVGFNSGEGRKTLQYLYDLQNVDKTMPNLSKQQADQSFLSGNIAMSVVSAVNLVTYKQQAKFDLGTAAFPTTDGKPRKVPGGGGNIMILAQDPGKQKAALDFMKYMTSPEATTKISQSIGYVVTRKSALEQDQLMGGYLKKEPVFQAPYEQMGDMIPWQGFPGENGPKIVTILKDHISAALLNQKSVDAALQEAEKQANALLK</sequence>
<dbReference type="OrthoDB" id="9795467at2"/>
<evidence type="ECO:0000313" key="3">
    <source>
        <dbReference type="Proteomes" id="UP000005876"/>
    </source>
</evidence>
<keyword evidence="1" id="KW-0732">Signal</keyword>
<reference evidence="2 3" key="3">
    <citation type="journal article" date="2012" name="J. Bacteriol.">
        <title>Genome Sequence of Paenibacillus terrae HPL-003, a Xylanase-Producing Bacterium Isolated from Soil Found in Forest Residue.</title>
        <authorList>
            <person name="Shin S.H."/>
            <person name="Kim S."/>
            <person name="Kim J.Y."/>
            <person name="Song H.Y."/>
            <person name="Cho S.J."/>
            <person name="Kim D.R."/>
            <person name="Lee K.I."/>
            <person name="Lim H.K."/>
            <person name="Park N.J."/>
            <person name="Hwang I.T."/>
            <person name="Yang K.S."/>
        </authorList>
    </citation>
    <scope>NUCLEOTIDE SEQUENCE [LARGE SCALE GENOMIC DNA]</scope>
    <source>
        <strain evidence="2 3">HPL-003</strain>
    </source>
</reference>